<dbReference type="SUPFAM" id="SSF52374">
    <property type="entry name" value="Nucleotidylyl transferase"/>
    <property type="match status" value="1"/>
</dbReference>
<evidence type="ECO:0000313" key="14">
    <source>
        <dbReference type="Proteomes" id="UP000308054"/>
    </source>
</evidence>
<evidence type="ECO:0000256" key="8">
    <source>
        <dbReference type="ARBA" id="ARBA00049339"/>
    </source>
</evidence>
<evidence type="ECO:0000256" key="7">
    <source>
        <dbReference type="ARBA" id="ARBA00023146"/>
    </source>
</evidence>
<dbReference type="GO" id="GO:0005737">
    <property type="term" value="C:cytoplasm"/>
    <property type="evidence" value="ECO:0007669"/>
    <property type="project" value="UniProtKB-SubCell"/>
</dbReference>
<keyword evidence="5 9" id="KW-0067">ATP-binding</keyword>
<dbReference type="Pfam" id="PF00750">
    <property type="entry name" value="tRNA-synt_1d"/>
    <property type="match status" value="1"/>
</dbReference>
<dbReference type="Gene3D" id="1.10.730.10">
    <property type="entry name" value="Isoleucyl-tRNA Synthetase, Domain 1"/>
    <property type="match status" value="1"/>
</dbReference>
<accession>A0A4V3RXN5</accession>
<feature type="domain" description="Arginyl tRNA synthetase N-terminal" evidence="12">
    <location>
        <begin position="2"/>
        <end position="87"/>
    </location>
</feature>
<dbReference type="SMART" id="SM00836">
    <property type="entry name" value="DALR_1"/>
    <property type="match status" value="1"/>
</dbReference>
<dbReference type="InterPro" id="IPR009080">
    <property type="entry name" value="tRNAsynth_Ia_anticodon-bd"/>
</dbReference>
<dbReference type="GO" id="GO:0006420">
    <property type="term" value="P:arginyl-tRNA aminoacylation"/>
    <property type="evidence" value="ECO:0007669"/>
    <property type="project" value="UniProtKB-UniRule"/>
</dbReference>
<dbReference type="InterPro" id="IPR008909">
    <property type="entry name" value="DALR_anticod-bd"/>
</dbReference>
<dbReference type="PROSITE" id="PS00178">
    <property type="entry name" value="AA_TRNA_LIGASE_I"/>
    <property type="match status" value="1"/>
</dbReference>
<evidence type="ECO:0000256" key="5">
    <source>
        <dbReference type="ARBA" id="ARBA00022840"/>
    </source>
</evidence>
<comment type="caution">
    <text evidence="13">The sequence shown here is derived from an EMBL/GenBank/DDBJ whole genome shotgun (WGS) entry which is preliminary data.</text>
</comment>
<comment type="catalytic activity">
    <reaction evidence="8 9">
        <text>tRNA(Arg) + L-arginine + ATP = L-arginyl-tRNA(Arg) + AMP + diphosphate</text>
        <dbReference type="Rhea" id="RHEA:20301"/>
        <dbReference type="Rhea" id="RHEA-COMP:9658"/>
        <dbReference type="Rhea" id="RHEA-COMP:9673"/>
        <dbReference type="ChEBI" id="CHEBI:30616"/>
        <dbReference type="ChEBI" id="CHEBI:32682"/>
        <dbReference type="ChEBI" id="CHEBI:33019"/>
        <dbReference type="ChEBI" id="CHEBI:78442"/>
        <dbReference type="ChEBI" id="CHEBI:78513"/>
        <dbReference type="ChEBI" id="CHEBI:456215"/>
        <dbReference type="EC" id="6.1.1.19"/>
    </reaction>
</comment>
<keyword evidence="4 9" id="KW-0547">Nucleotide-binding</keyword>
<dbReference type="InterPro" id="IPR036695">
    <property type="entry name" value="Arg-tRNA-synth_N_sf"/>
</dbReference>
<dbReference type="Proteomes" id="UP000308054">
    <property type="component" value="Unassembled WGS sequence"/>
</dbReference>
<evidence type="ECO:0000256" key="4">
    <source>
        <dbReference type="ARBA" id="ARBA00022741"/>
    </source>
</evidence>
<dbReference type="SMART" id="SM01016">
    <property type="entry name" value="Arg_tRNA_synt_N"/>
    <property type="match status" value="1"/>
</dbReference>
<dbReference type="SUPFAM" id="SSF47323">
    <property type="entry name" value="Anticodon-binding domain of a subclass of class I aminoacyl-tRNA synthetases"/>
    <property type="match status" value="1"/>
</dbReference>
<evidence type="ECO:0000256" key="6">
    <source>
        <dbReference type="ARBA" id="ARBA00022917"/>
    </source>
</evidence>
<dbReference type="SUPFAM" id="SSF55190">
    <property type="entry name" value="Arginyl-tRNA synthetase (ArgRS), N-terminal 'additional' domain"/>
    <property type="match status" value="1"/>
</dbReference>
<dbReference type="CDD" id="cd00671">
    <property type="entry name" value="ArgRS_core"/>
    <property type="match status" value="1"/>
</dbReference>
<evidence type="ECO:0000256" key="9">
    <source>
        <dbReference type="HAMAP-Rule" id="MF_00123"/>
    </source>
</evidence>
<dbReference type="Pfam" id="PF05746">
    <property type="entry name" value="DALR_1"/>
    <property type="match status" value="1"/>
</dbReference>
<comment type="subunit">
    <text evidence="9">Monomer.</text>
</comment>
<dbReference type="PANTHER" id="PTHR11956:SF5">
    <property type="entry name" value="ARGININE--TRNA LIGASE, CYTOPLASMIC"/>
    <property type="match status" value="1"/>
</dbReference>
<evidence type="ECO:0000259" key="12">
    <source>
        <dbReference type="SMART" id="SM01016"/>
    </source>
</evidence>
<dbReference type="InterPro" id="IPR035684">
    <property type="entry name" value="ArgRS_core"/>
</dbReference>
<reference evidence="13 14" key="1">
    <citation type="journal article" date="2017" name="Int. J. Syst. Evol. Microbiol.">
        <title>Marinicauda algicola sp. nov., isolated from a marine red alga Rhodosorus marinus.</title>
        <authorList>
            <person name="Jeong S.E."/>
            <person name="Jeon S.H."/>
            <person name="Chun B.H."/>
            <person name="Kim D.W."/>
            <person name="Jeon C.O."/>
        </authorList>
    </citation>
    <scope>NUCLEOTIDE SEQUENCE [LARGE SCALE GENOMIC DNA]</scope>
    <source>
        <strain evidence="13 14">JCM 31718</strain>
    </source>
</reference>
<dbReference type="InterPro" id="IPR001278">
    <property type="entry name" value="Arg-tRNA-ligase"/>
</dbReference>
<proteinExistence type="inferred from homology"/>
<comment type="subcellular location">
    <subcellularLocation>
        <location evidence="9">Cytoplasm</location>
    </subcellularLocation>
</comment>
<feature type="short sequence motif" description="'HIGH' region" evidence="9">
    <location>
        <begin position="123"/>
        <end position="133"/>
    </location>
</feature>
<dbReference type="Gene3D" id="3.30.1360.70">
    <property type="entry name" value="Arginyl tRNA synthetase N-terminal domain"/>
    <property type="match status" value="1"/>
</dbReference>
<dbReference type="HAMAP" id="MF_00123">
    <property type="entry name" value="Arg_tRNA_synth"/>
    <property type="match status" value="1"/>
</dbReference>
<dbReference type="AlphaFoldDB" id="A0A4V3RXN5"/>
<evidence type="ECO:0000256" key="2">
    <source>
        <dbReference type="ARBA" id="ARBA00022490"/>
    </source>
</evidence>
<name>A0A4V3RXN5_9PROT</name>
<dbReference type="GO" id="GO:0004814">
    <property type="term" value="F:arginine-tRNA ligase activity"/>
    <property type="evidence" value="ECO:0007669"/>
    <property type="project" value="UniProtKB-UniRule"/>
</dbReference>
<keyword evidence="7 9" id="KW-0030">Aminoacyl-tRNA synthetase</keyword>
<evidence type="ECO:0000313" key="13">
    <source>
        <dbReference type="EMBL" id="TGY87199.1"/>
    </source>
</evidence>
<dbReference type="Pfam" id="PF03485">
    <property type="entry name" value="Arg_tRNA_synt_N"/>
    <property type="match status" value="1"/>
</dbReference>
<dbReference type="InterPro" id="IPR001412">
    <property type="entry name" value="aa-tRNA-synth_I_CS"/>
</dbReference>
<evidence type="ECO:0000256" key="1">
    <source>
        <dbReference type="ARBA" id="ARBA00005594"/>
    </source>
</evidence>
<keyword evidence="3 9" id="KW-0436">Ligase</keyword>
<keyword evidence="14" id="KW-1185">Reference proteome</keyword>
<organism evidence="13 14">
    <name type="scientific">Marinicauda algicola</name>
    <dbReference type="NCBI Taxonomy" id="2029849"/>
    <lineage>
        <taxon>Bacteria</taxon>
        <taxon>Pseudomonadati</taxon>
        <taxon>Pseudomonadota</taxon>
        <taxon>Alphaproteobacteria</taxon>
        <taxon>Maricaulales</taxon>
        <taxon>Maricaulaceae</taxon>
        <taxon>Marinicauda</taxon>
    </lineage>
</organism>
<dbReference type="EMBL" id="SRXW01000007">
    <property type="protein sequence ID" value="TGY87199.1"/>
    <property type="molecule type" value="Genomic_DNA"/>
</dbReference>
<dbReference type="InterPro" id="IPR014729">
    <property type="entry name" value="Rossmann-like_a/b/a_fold"/>
</dbReference>
<protein>
    <recommendedName>
        <fullName evidence="9">Arginine--tRNA ligase</fullName>
        <ecNumber evidence="9">6.1.1.19</ecNumber>
    </recommendedName>
    <alternativeName>
        <fullName evidence="9">Arginyl-tRNA synthetase</fullName>
        <shortName evidence="9">ArgRS</shortName>
    </alternativeName>
</protein>
<evidence type="ECO:0000256" key="10">
    <source>
        <dbReference type="RuleBase" id="RU363038"/>
    </source>
</evidence>
<evidence type="ECO:0000259" key="11">
    <source>
        <dbReference type="SMART" id="SM00836"/>
    </source>
</evidence>
<dbReference type="PANTHER" id="PTHR11956">
    <property type="entry name" value="ARGINYL-TRNA SYNTHETASE"/>
    <property type="match status" value="1"/>
</dbReference>
<keyword evidence="2 9" id="KW-0963">Cytoplasm</keyword>
<dbReference type="RefSeq" id="WP_135997502.1">
    <property type="nucleotide sequence ID" value="NZ_CP071057.1"/>
</dbReference>
<gene>
    <name evidence="9 13" type="primary">argS</name>
    <name evidence="13" type="ORF">E5163_15880</name>
</gene>
<dbReference type="GO" id="GO:0005524">
    <property type="term" value="F:ATP binding"/>
    <property type="evidence" value="ECO:0007669"/>
    <property type="project" value="UniProtKB-UniRule"/>
</dbReference>
<dbReference type="Gene3D" id="3.40.50.620">
    <property type="entry name" value="HUPs"/>
    <property type="match status" value="1"/>
</dbReference>
<dbReference type="EC" id="6.1.1.19" evidence="9"/>
<dbReference type="OrthoDB" id="9803211at2"/>
<feature type="domain" description="DALR anticodon binding" evidence="11">
    <location>
        <begin position="472"/>
        <end position="587"/>
    </location>
</feature>
<evidence type="ECO:0000256" key="3">
    <source>
        <dbReference type="ARBA" id="ARBA00022598"/>
    </source>
</evidence>
<comment type="similarity">
    <text evidence="1 9 10">Belongs to the class-I aminoacyl-tRNA synthetase family.</text>
</comment>
<dbReference type="InterPro" id="IPR005148">
    <property type="entry name" value="Arg-tRNA-synth_N"/>
</dbReference>
<keyword evidence="6 9" id="KW-0648">Protein biosynthesis</keyword>
<dbReference type="NCBIfam" id="TIGR00456">
    <property type="entry name" value="argS"/>
    <property type="match status" value="1"/>
</dbReference>
<dbReference type="PRINTS" id="PR01038">
    <property type="entry name" value="TRNASYNTHARG"/>
</dbReference>
<dbReference type="FunFam" id="3.40.50.620:FF:000116">
    <property type="entry name" value="Arginine--tRNA ligase"/>
    <property type="match status" value="1"/>
</dbReference>
<sequence length="587" mass="63667">MASIPEQLSGSLGAAFEAVGLPRELGLVAESDRPDLAPYQCNGAMAAAKIAKKAPRAVAEQVAAEFQAREPDVAIEIAGPGFLNLTPSATVYAQRANAIAADPRTGAARVEMPRTVMIDFGGPNVAKPMHVGHLRSSVIGDSLQRLFRFRGDRVISDIHLGDWGYQMGLLVTELEDEQPGLAYFDESFTGPYPDAPPVTIDDLSRLYPQAAAKAKEDEERAARARKATAELQAGRPGYRALLQHFINVSIAALKADFDALGVHFDLWKGESDVNDLVPEVVELFKEKGIAEESEGALIVRVAEEGEKKELAPLILVSRQGSALYATTDLATILDRRRTYDPDLILYVVDLGQSDHFEQVFRAAVKAGLAQEGGLEHIKFGTVNGPDGKRLRTRAGGTFRLADLIGEAYGRAKARLDEAGLGAELSEAEHDRVARLVANAAIKFADLQNFRTTNYIFELDRFVSFEGKTGPYLLYQAVRVKSIMRKAADQGLEPGPILAGTPEEQALIRRLDGFEAALARACDLRAPNHLCDHAFSLAQAFSAFYAACPILPEENEAVRASRLALAETVLKQLELNLALIGLEAPEKM</sequence>